<dbReference type="SMART" id="SM00028">
    <property type="entry name" value="TPR"/>
    <property type="match status" value="3"/>
</dbReference>
<dbReference type="GO" id="GO:0051879">
    <property type="term" value="F:Hsp90 protein binding"/>
    <property type="evidence" value="ECO:0000318"/>
    <property type="project" value="GO_Central"/>
</dbReference>
<dbReference type="FunCoup" id="E9HBP1">
    <property type="interactions" value="88"/>
</dbReference>
<name>E9HBP1_DAPPU</name>
<evidence type="ECO:0000256" key="5">
    <source>
        <dbReference type="PROSITE-ProRule" id="PRU00339"/>
    </source>
</evidence>
<dbReference type="Pfam" id="PF13181">
    <property type="entry name" value="TPR_8"/>
    <property type="match status" value="1"/>
</dbReference>
<comment type="catalytic activity">
    <reaction evidence="4">
        <text>[protein]-peptidylproline (omega=180) = [protein]-peptidylproline (omega=0)</text>
        <dbReference type="Rhea" id="RHEA:16237"/>
        <dbReference type="Rhea" id="RHEA-COMP:10747"/>
        <dbReference type="Rhea" id="RHEA-COMP:10748"/>
        <dbReference type="ChEBI" id="CHEBI:83833"/>
        <dbReference type="ChEBI" id="CHEBI:83834"/>
        <dbReference type="EC" id="5.2.1.8"/>
    </reaction>
</comment>
<dbReference type="Gene3D" id="1.25.40.10">
    <property type="entry name" value="Tetratricopeptide repeat domain"/>
    <property type="match status" value="1"/>
</dbReference>
<dbReference type="PhylomeDB" id="E9HBP1"/>
<dbReference type="KEGG" id="dpx:DAPPUDRAFT_309276"/>
<dbReference type="SUPFAM" id="SSF48452">
    <property type="entry name" value="TPR-like"/>
    <property type="match status" value="1"/>
</dbReference>
<keyword evidence="4" id="KW-0697">Rotamase</keyword>
<dbReference type="GO" id="GO:0003755">
    <property type="term" value="F:peptidyl-prolyl cis-trans isomerase activity"/>
    <property type="evidence" value="ECO:0007669"/>
    <property type="project" value="UniProtKB-KW"/>
</dbReference>
<keyword evidence="9" id="KW-1185">Reference proteome</keyword>
<dbReference type="OrthoDB" id="8116123at2759"/>
<dbReference type="HOGENOM" id="CLU_013615_13_2_1"/>
<evidence type="ECO:0000259" key="7">
    <source>
        <dbReference type="PROSITE" id="PS50059"/>
    </source>
</evidence>
<keyword evidence="3 5" id="KW-0802">TPR repeat</keyword>
<feature type="compositionally biased region" description="Acidic residues" evidence="6">
    <location>
        <begin position="13"/>
        <end position="22"/>
    </location>
</feature>
<keyword evidence="2" id="KW-0677">Repeat</keyword>
<evidence type="ECO:0000256" key="2">
    <source>
        <dbReference type="ARBA" id="ARBA00022737"/>
    </source>
</evidence>
<evidence type="ECO:0000256" key="3">
    <source>
        <dbReference type="ARBA" id="ARBA00022803"/>
    </source>
</evidence>
<dbReference type="InterPro" id="IPR046357">
    <property type="entry name" value="PPIase_dom_sf"/>
</dbReference>
<feature type="repeat" description="TPR" evidence="5">
    <location>
        <begin position="338"/>
        <end position="371"/>
    </location>
</feature>
<proteinExistence type="inferred from homology"/>
<evidence type="ECO:0000313" key="9">
    <source>
        <dbReference type="Proteomes" id="UP000000305"/>
    </source>
</evidence>
<evidence type="ECO:0000256" key="1">
    <source>
        <dbReference type="ARBA" id="ARBA00009648"/>
    </source>
</evidence>
<dbReference type="Gene3D" id="3.10.50.40">
    <property type="match status" value="1"/>
</dbReference>
<gene>
    <name evidence="8" type="ORF">DAPPUDRAFT_309276</name>
</gene>
<dbReference type="OMA" id="RGTKFEF"/>
<dbReference type="STRING" id="6669.E9HBP1"/>
<accession>E9HBP1</accession>
<dbReference type="InterPro" id="IPR042282">
    <property type="entry name" value="FKBP6/shu"/>
</dbReference>
<protein>
    <recommendedName>
        <fullName evidence="4">peptidylprolyl isomerase</fullName>
        <ecNumber evidence="4">5.2.1.8</ecNumber>
    </recommendedName>
</protein>
<reference evidence="8 9" key="1">
    <citation type="journal article" date="2011" name="Science">
        <title>The ecoresponsive genome of Daphnia pulex.</title>
        <authorList>
            <person name="Colbourne J.K."/>
            <person name="Pfrender M.E."/>
            <person name="Gilbert D."/>
            <person name="Thomas W.K."/>
            <person name="Tucker A."/>
            <person name="Oakley T.H."/>
            <person name="Tokishita S."/>
            <person name="Aerts A."/>
            <person name="Arnold G.J."/>
            <person name="Basu M.K."/>
            <person name="Bauer D.J."/>
            <person name="Caceres C.E."/>
            <person name="Carmel L."/>
            <person name="Casola C."/>
            <person name="Choi J.H."/>
            <person name="Detter J.C."/>
            <person name="Dong Q."/>
            <person name="Dusheyko S."/>
            <person name="Eads B.D."/>
            <person name="Frohlich T."/>
            <person name="Geiler-Samerotte K.A."/>
            <person name="Gerlach D."/>
            <person name="Hatcher P."/>
            <person name="Jogdeo S."/>
            <person name="Krijgsveld J."/>
            <person name="Kriventseva E.V."/>
            <person name="Kultz D."/>
            <person name="Laforsch C."/>
            <person name="Lindquist E."/>
            <person name="Lopez J."/>
            <person name="Manak J.R."/>
            <person name="Muller J."/>
            <person name="Pangilinan J."/>
            <person name="Patwardhan R.P."/>
            <person name="Pitluck S."/>
            <person name="Pritham E.J."/>
            <person name="Rechtsteiner A."/>
            <person name="Rho M."/>
            <person name="Rogozin I.B."/>
            <person name="Sakarya O."/>
            <person name="Salamov A."/>
            <person name="Schaack S."/>
            <person name="Shapiro H."/>
            <person name="Shiga Y."/>
            <person name="Skalitzky C."/>
            <person name="Smith Z."/>
            <person name="Souvorov A."/>
            <person name="Sung W."/>
            <person name="Tang Z."/>
            <person name="Tsuchiya D."/>
            <person name="Tu H."/>
            <person name="Vos H."/>
            <person name="Wang M."/>
            <person name="Wolf Y.I."/>
            <person name="Yamagata H."/>
            <person name="Yamada T."/>
            <person name="Ye Y."/>
            <person name="Shaw J.R."/>
            <person name="Andrews J."/>
            <person name="Crease T.J."/>
            <person name="Tang H."/>
            <person name="Lucas S.M."/>
            <person name="Robertson H.M."/>
            <person name="Bork P."/>
            <person name="Koonin E.V."/>
            <person name="Zdobnov E.M."/>
            <person name="Grigoriev I.V."/>
            <person name="Lynch M."/>
            <person name="Boore J.L."/>
        </authorList>
    </citation>
    <scope>NUCLEOTIDE SEQUENCE [LARGE SCALE GENOMIC DNA]</scope>
</reference>
<dbReference type="eggNOG" id="KOG0543">
    <property type="taxonomic scope" value="Eukaryota"/>
</dbReference>
<dbReference type="SUPFAM" id="SSF54534">
    <property type="entry name" value="FKBP-like"/>
    <property type="match status" value="1"/>
</dbReference>
<dbReference type="PROSITE" id="PS50005">
    <property type="entry name" value="TPR"/>
    <property type="match status" value="1"/>
</dbReference>
<dbReference type="PANTHER" id="PTHR46674:SF1">
    <property type="entry name" value="INACTIVE PEPTIDYL-PROLYL CIS-TRANS ISOMERASE FKBP6"/>
    <property type="match status" value="1"/>
</dbReference>
<dbReference type="Pfam" id="PF00254">
    <property type="entry name" value="FKBP_C"/>
    <property type="match status" value="1"/>
</dbReference>
<dbReference type="PANTHER" id="PTHR46674">
    <property type="entry name" value="INACTIVE PEPTIDYL-PROLYL CIS-TRANS ISOMERASE FKBP6"/>
    <property type="match status" value="1"/>
</dbReference>
<organism evidence="8 9">
    <name type="scientific">Daphnia pulex</name>
    <name type="common">Water flea</name>
    <dbReference type="NCBI Taxonomy" id="6669"/>
    <lineage>
        <taxon>Eukaryota</taxon>
        <taxon>Metazoa</taxon>
        <taxon>Ecdysozoa</taxon>
        <taxon>Arthropoda</taxon>
        <taxon>Crustacea</taxon>
        <taxon>Branchiopoda</taxon>
        <taxon>Diplostraca</taxon>
        <taxon>Cladocera</taxon>
        <taxon>Anomopoda</taxon>
        <taxon>Daphniidae</taxon>
        <taxon>Daphnia</taxon>
    </lineage>
</organism>
<keyword evidence="4" id="KW-0413">Isomerase</keyword>
<dbReference type="GO" id="GO:0034587">
    <property type="term" value="P:piRNA processing"/>
    <property type="evidence" value="ECO:0000318"/>
    <property type="project" value="GO_Central"/>
</dbReference>
<dbReference type="AlphaFoldDB" id="E9HBP1"/>
<feature type="region of interest" description="Disordered" evidence="6">
    <location>
        <begin position="1"/>
        <end position="22"/>
    </location>
</feature>
<comment type="similarity">
    <text evidence="1">Belongs to the FKBP6 family.</text>
</comment>
<dbReference type="Proteomes" id="UP000000305">
    <property type="component" value="Unassembled WGS sequence"/>
</dbReference>
<dbReference type="InterPro" id="IPR011990">
    <property type="entry name" value="TPR-like_helical_dom_sf"/>
</dbReference>
<dbReference type="EC" id="5.2.1.8" evidence="4"/>
<dbReference type="GO" id="GO:0007283">
    <property type="term" value="P:spermatogenesis"/>
    <property type="evidence" value="ECO:0000318"/>
    <property type="project" value="GO_Central"/>
</dbReference>
<dbReference type="InterPro" id="IPR019734">
    <property type="entry name" value="TPR_rpt"/>
</dbReference>
<dbReference type="EMBL" id="GL732616">
    <property type="protein sequence ID" value="EFX70879.1"/>
    <property type="molecule type" value="Genomic_DNA"/>
</dbReference>
<feature type="domain" description="PPIase FKBP-type" evidence="7">
    <location>
        <begin position="134"/>
        <end position="227"/>
    </location>
</feature>
<sequence length="479" mass="54315">MDASSSASKIVEFEDEGELSDDLIVDSDNEEEDIPMMFKQSVLKNKSIFEKQLLESTEIDPSEIFEMKAKQEVDGESKELLMKMDQEILELFSGDEDEENKLLKLSSQMTPLPGFDGIFKKLGQPGEGAFPPEDSIVTIHYNGYIQDEISNEIKSFDSSILRGNPKSFMRGQGSVIEGLDLAVGSMKAKEKSEFIFCPDLAWGEKGCPPRIPANAYVYFKIDLLEWVDSSAAEAFGKLPIQMRKKLSFEQVLDAAKSEKRKGTAHFEKQNFLMALKCYRRALGWVIDRGYADEEEEIRGEKLCLTLHLDLALVWLKINKPKKTCIHARDALQIDKENPKAYYRFGLALEKLGDFDGARRNLLKAKSICPKDPSIARALLALDDKVKKERFIETDLCRRMLGATNINAGNNTPEPLDESHKVIRRLLQEFVENPTERQLEFPQGISQKERAFLEAESNKLNLKFAMKPLMKGESICTVFK</sequence>
<dbReference type="PROSITE" id="PS50059">
    <property type="entry name" value="FKBP_PPIASE"/>
    <property type="match status" value="1"/>
</dbReference>
<evidence type="ECO:0000256" key="6">
    <source>
        <dbReference type="SAM" id="MobiDB-lite"/>
    </source>
</evidence>
<dbReference type="GO" id="GO:0005737">
    <property type="term" value="C:cytoplasm"/>
    <property type="evidence" value="ECO:0000318"/>
    <property type="project" value="GO_Central"/>
</dbReference>
<evidence type="ECO:0000313" key="8">
    <source>
        <dbReference type="EMBL" id="EFX70879.1"/>
    </source>
</evidence>
<dbReference type="InParanoid" id="E9HBP1"/>
<dbReference type="InterPro" id="IPR001179">
    <property type="entry name" value="PPIase_FKBP_dom"/>
</dbReference>
<evidence type="ECO:0000256" key="4">
    <source>
        <dbReference type="PROSITE-ProRule" id="PRU00277"/>
    </source>
</evidence>